<evidence type="ECO:0000259" key="2">
    <source>
        <dbReference type="PROSITE" id="PS51671"/>
    </source>
</evidence>
<dbReference type="PANTHER" id="PTHR34875:SF6">
    <property type="entry name" value="UPF0237 PROTEIN MJ1558"/>
    <property type="match status" value="1"/>
</dbReference>
<dbReference type="CDD" id="cd04869">
    <property type="entry name" value="ACT_GcvR_2"/>
    <property type="match status" value="1"/>
</dbReference>
<dbReference type="Proteomes" id="UP000326287">
    <property type="component" value="Chromosome"/>
</dbReference>
<dbReference type="Pfam" id="PF13740">
    <property type="entry name" value="ACT_6"/>
    <property type="match status" value="1"/>
</dbReference>
<sequence>METSYIITFIGDDRPGLVEELSRTIENNRGNWHESRLSQLGGKFAGLILVSLPMDNGPTLEAELKALSASGLSVRVTATSETATRHGKAITLTLIGPDRLGIVKEVSHALAQREVNVIEMDSQVESAAMSSELLFRARIDALVPENTDMDSLQDSLDEIANHMTLDIELD</sequence>
<comment type="subcellular location">
    <subcellularLocation>
        <location evidence="1">Cytoplasm</location>
    </subcellularLocation>
</comment>
<evidence type="ECO:0000313" key="3">
    <source>
        <dbReference type="EMBL" id="QFU76046.1"/>
    </source>
</evidence>
<dbReference type="GO" id="GO:0006355">
    <property type="term" value="P:regulation of DNA-templated transcription"/>
    <property type="evidence" value="ECO:0007669"/>
    <property type="project" value="UniProtKB-UniRule"/>
</dbReference>
<keyword evidence="1" id="KW-0804">Transcription</keyword>
<dbReference type="SUPFAM" id="SSF55021">
    <property type="entry name" value="ACT-like"/>
    <property type="match status" value="2"/>
</dbReference>
<dbReference type="OrthoDB" id="12860at2"/>
<keyword evidence="4" id="KW-1185">Reference proteome</keyword>
<dbReference type="KEGG" id="halc:EY643_10440"/>
<feature type="domain" description="ACT" evidence="2">
    <location>
        <begin position="91"/>
        <end position="170"/>
    </location>
</feature>
<protein>
    <recommendedName>
        <fullName evidence="1">Glycine cleavage system transcriptional repressor</fullName>
    </recommendedName>
</protein>
<dbReference type="InterPro" id="IPR045865">
    <property type="entry name" value="ACT-like_dom_sf"/>
</dbReference>
<keyword evidence="1" id="KW-0963">Cytoplasm</keyword>
<keyword evidence="1" id="KW-0678">Repressor</keyword>
<dbReference type="InterPro" id="IPR002912">
    <property type="entry name" value="ACT_dom"/>
</dbReference>
<evidence type="ECO:0000256" key="1">
    <source>
        <dbReference type="PIRNR" id="PIRNR028103"/>
    </source>
</evidence>
<dbReference type="EMBL" id="CP036422">
    <property type="protein sequence ID" value="QFU76046.1"/>
    <property type="molecule type" value="Genomic_DNA"/>
</dbReference>
<dbReference type="PANTHER" id="PTHR34875">
    <property type="entry name" value="UPF0237 PROTEIN MJ1558"/>
    <property type="match status" value="1"/>
</dbReference>
<dbReference type="InterPro" id="IPR016867">
    <property type="entry name" value="GcvR"/>
</dbReference>
<evidence type="ECO:0000313" key="4">
    <source>
        <dbReference type="Proteomes" id="UP000326287"/>
    </source>
</evidence>
<dbReference type="PROSITE" id="PS51671">
    <property type="entry name" value="ACT"/>
    <property type="match status" value="1"/>
</dbReference>
<accession>A0A5P9NKM6</accession>
<organism evidence="3 4">
    <name type="scientific">Halioglobus maricola</name>
    <dbReference type="NCBI Taxonomy" id="2601894"/>
    <lineage>
        <taxon>Bacteria</taxon>
        <taxon>Pseudomonadati</taxon>
        <taxon>Pseudomonadota</taxon>
        <taxon>Gammaproteobacteria</taxon>
        <taxon>Cellvibrionales</taxon>
        <taxon>Halieaceae</taxon>
        <taxon>Halioglobus</taxon>
    </lineage>
</organism>
<dbReference type="GO" id="GO:0005737">
    <property type="term" value="C:cytoplasm"/>
    <property type="evidence" value="ECO:0007669"/>
    <property type="project" value="UniProtKB-SubCell"/>
</dbReference>
<reference evidence="3 4" key="1">
    <citation type="submission" date="2019-02" db="EMBL/GenBank/DDBJ databases">
        <authorList>
            <person name="Li S.-H."/>
        </authorList>
    </citation>
    <scope>NUCLEOTIDE SEQUENCE [LARGE SCALE GENOMIC DNA]</scope>
    <source>
        <strain evidence="3 4">IMCC14385</strain>
    </source>
</reference>
<dbReference type="PIRSF" id="PIRSF028103">
    <property type="entry name" value="GcvR"/>
    <property type="match status" value="1"/>
</dbReference>
<dbReference type="RefSeq" id="WP_152662151.1">
    <property type="nucleotide sequence ID" value="NZ_CP036422.1"/>
</dbReference>
<dbReference type="AlphaFoldDB" id="A0A5P9NKM6"/>
<dbReference type="Gene3D" id="3.30.70.260">
    <property type="match status" value="2"/>
</dbReference>
<dbReference type="InterPro" id="IPR050990">
    <property type="entry name" value="UPF0237/GcvR_regulator"/>
</dbReference>
<name>A0A5P9NKM6_9GAMM</name>
<proteinExistence type="predicted"/>
<gene>
    <name evidence="3" type="ORF">EY643_10440</name>
</gene>